<proteinExistence type="predicted"/>
<gene>
    <name evidence="1" type="ORF">N7517_003889</name>
</gene>
<dbReference type="RefSeq" id="XP_056577869.1">
    <property type="nucleotide sequence ID" value="XM_056721619.1"/>
</dbReference>
<dbReference type="GeneID" id="81460802"/>
<reference evidence="1" key="2">
    <citation type="journal article" date="2023" name="IMA Fungus">
        <title>Comparative genomic study of the Penicillium genus elucidates a diverse pangenome and 15 lateral gene transfer events.</title>
        <authorList>
            <person name="Petersen C."/>
            <person name="Sorensen T."/>
            <person name="Nielsen M.R."/>
            <person name="Sondergaard T.E."/>
            <person name="Sorensen J.L."/>
            <person name="Fitzpatrick D.A."/>
            <person name="Frisvad J.C."/>
            <person name="Nielsen K.L."/>
        </authorList>
    </citation>
    <scope>NUCLEOTIDE SEQUENCE</scope>
    <source>
        <strain evidence="1">IBT 3081</strain>
    </source>
</reference>
<dbReference type="Proteomes" id="UP001147752">
    <property type="component" value="Unassembled WGS sequence"/>
</dbReference>
<name>A0A9W9S4G1_9EURO</name>
<dbReference type="AlphaFoldDB" id="A0A9W9S4G1"/>
<comment type="caution">
    <text evidence="1">The sequence shown here is derived from an EMBL/GenBank/DDBJ whole genome shotgun (WGS) entry which is preliminary data.</text>
</comment>
<reference evidence="1" key="1">
    <citation type="submission" date="2022-12" db="EMBL/GenBank/DDBJ databases">
        <authorList>
            <person name="Petersen C."/>
        </authorList>
    </citation>
    <scope>NUCLEOTIDE SEQUENCE</scope>
    <source>
        <strain evidence="1">IBT 3081</strain>
    </source>
</reference>
<sequence length="259" mass="30663">MANQELNNGASAIYRALNNPLILELILKWIFRDMKGSWPDPKRLRNLREENPAYSDDDWEHYIGAKGMLVRCAQVSRQWHYEAARILWHNWSQMEYWKCPFLTLFERIEPARRQFYAELIHHVDVYVVERQELFQSVIGIFDCLCFSNLESLTLFVAGGPHPRDDMVEIPIFHAPRLRTLSFDPYYEWQLDTHGVDEDEWKALFSLVTVRFPDVENISFLDNAMVCSDEIQKLRDRLPRLKQFDVANVVDIGSPWSPNW</sequence>
<evidence type="ECO:0000313" key="1">
    <source>
        <dbReference type="EMBL" id="KAJ5371883.1"/>
    </source>
</evidence>
<dbReference type="EMBL" id="JAPZBT010000002">
    <property type="protein sequence ID" value="KAJ5371883.1"/>
    <property type="molecule type" value="Genomic_DNA"/>
</dbReference>
<evidence type="ECO:0008006" key="3">
    <source>
        <dbReference type="Google" id="ProtNLM"/>
    </source>
</evidence>
<evidence type="ECO:0000313" key="2">
    <source>
        <dbReference type="Proteomes" id="UP001147752"/>
    </source>
</evidence>
<protein>
    <recommendedName>
        <fullName evidence="3">F-box domain-containing protein</fullName>
    </recommendedName>
</protein>
<accession>A0A9W9S4G1</accession>
<organism evidence="1 2">
    <name type="scientific">Penicillium concentricum</name>
    <dbReference type="NCBI Taxonomy" id="293559"/>
    <lineage>
        <taxon>Eukaryota</taxon>
        <taxon>Fungi</taxon>
        <taxon>Dikarya</taxon>
        <taxon>Ascomycota</taxon>
        <taxon>Pezizomycotina</taxon>
        <taxon>Eurotiomycetes</taxon>
        <taxon>Eurotiomycetidae</taxon>
        <taxon>Eurotiales</taxon>
        <taxon>Aspergillaceae</taxon>
        <taxon>Penicillium</taxon>
    </lineage>
</organism>
<keyword evidence="2" id="KW-1185">Reference proteome</keyword>
<dbReference type="OrthoDB" id="2305901at2759"/>